<dbReference type="Proteomes" id="UP000014680">
    <property type="component" value="Unassembled WGS sequence"/>
</dbReference>
<dbReference type="GeneID" id="14890143"/>
<organism evidence="2 3">
    <name type="scientific">Entamoeba invadens IP1</name>
    <dbReference type="NCBI Taxonomy" id="370355"/>
    <lineage>
        <taxon>Eukaryota</taxon>
        <taxon>Amoebozoa</taxon>
        <taxon>Evosea</taxon>
        <taxon>Archamoebae</taxon>
        <taxon>Mastigamoebida</taxon>
        <taxon>Entamoebidae</taxon>
        <taxon>Entamoeba</taxon>
    </lineage>
</organism>
<dbReference type="EMBL" id="KB206474">
    <property type="protein sequence ID" value="ELP91170.1"/>
    <property type="molecule type" value="Genomic_DNA"/>
</dbReference>
<protein>
    <submittedName>
        <fullName evidence="2">Uncharacterized protein</fullName>
    </submittedName>
</protein>
<evidence type="ECO:0000313" key="3">
    <source>
        <dbReference type="Proteomes" id="UP000014680"/>
    </source>
</evidence>
<dbReference type="VEuPathDB" id="AmoebaDB:EIN_149970"/>
<name>A0A0A1U899_ENTIV</name>
<dbReference type="AlphaFoldDB" id="A0A0A1U899"/>
<gene>
    <name evidence="2" type="ORF">EIN_149970</name>
</gene>
<feature type="region of interest" description="Disordered" evidence="1">
    <location>
        <begin position="335"/>
        <end position="363"/>
    </location>
</feature>
<feature type="compositionally biased region" description="Low complexity" evidence="1">
    <location>
        <begin position="341"/>
        <end position="355"/>
    </location>
</feature>
<proteinExistence type="predicted"/>
<dbReference type="KEGG" id="eiv:EIN_149970"/>
<accession>A0A0A1U899</accession>
<reference evidence="2 3" key="1">
    <citation type="submission" date="2012-10" db="EMBL/GenBank/DDBJ databases">
        <authorList>
            <person name="Zafar N."/>
            <person name="Inman J."/>
            <person name="Hall N."/>
            <person name="Lorenzi H."/>
            <person name="Caler E."/>
        </authorList>
    </citation>
    <scope>NUCLEOTIDE SEQUENCE [LARGE SCALE GENOMIC DNA]</scope>
    <source>
        <strain evidence="2 3">IP1</strain>
    </source>
</reference>
<sequence>MSKLERVYLMNVTLYVNTVDSLKTFEQVNKKCFECLQSLFINPLINLEIETFVLFKEPREALYSSIFKFIIKAFPKIETLQCYDYMLGNNDKLVHKVKKIRIVKTPHNKKNYYKNIHLPHFHPQIVTCAIPKIENYYVGTKCANLLPTDNYTNLKSVHMNGWIRKPNILQRIFELKSVTKITIWNCTHPTFLSSIETQIEARRMKKMANVKVSIFIEKTAIREILKRDFDVAILKLKKLNVDVFDCEENVVDHCGVLDNSRFTGEVVITNMKGLDLVGFRRDEEVQTEDQFEYIGYKKWIELTRKINNNNTQQSVEQKDEQMTTTQNELIEYKNEIETQKSEGSNDNLNEGNENNTTHDEDTDEDLLYSESNAITSSQNNEIQTDIPMTCPLVVLDNVMTEVALLTHQITKLTLFNISNIKLSKLFATTILIVKCTKLEVSISAVDMINCINSSHIKIVNFGYINFFNLKTSNNIIIENHTKYHIMSIVASNIKTLLLANCIVENINVENCTNYVMSNCEYGNVEFTSCDKVSMDLTNRQINSFKVKTLSFNRITNSNIHTPLKAILKISRSHFAQFKNIFVNTLNEYLREFDKLQKYDNDNEYEVNFMNGVTFINGKLTMVTFNNANKIPSLENIDVKICNEKEIKEIFIEKARRVFIDVNNDIKVICGEVDSVVSTCYSIVYREEKYLKYVEIQRWMDETDYIVEVYGHVKLCAYYITYPYKDLNLNDFYYDQNDHIVINVLKAEYIINLSDMPIKRIYIERTSKFCGNKLILNNITEFVDLKNIDFKEIVGTKCLTINRNYKENKYEKTVFEAQKKKTRVSWAKCKKIVCSESVEQIVVKTCDNLEEIVVGENVVKIHVQSCKTLKRIIGKIKGVQVVVKNCPLLGFNDRSYQKGKVLFLP</sequence>
<dbReference type="RefSeq" id="XP_004257941.1">
    <property type="nucleotide sequence ID" value="XM_004257893.1"/>
</dbReference>
<dbReference type="OrthoDB" id="29042at2759"/>
<evidence type="ECO:0000256" key="1">
    <source>
        <dbReference type="SAM" id="MobiDB-lite"/>
    </source>
</evidence>
<evidence type="ECO:0000313" key="2">
    <source>
        <dbReference type="EMBL" id="ELP91170.1"/>
    </source>
</evidence>
<keyword evidence="3" id="KW-1185">Reference proteome</keyword>